<accession>A0A1A2YQ02</accession>
<dbReference type="AlphaFoldDB" id="A0A1A2YQ02"/>
<dbReference type="Gene3D" id="3.40.390.10">
    <property type="entry name" value="Collagenase (Catalytic Domain)"/>
    <property type="match status" value="1"/>
</dbReference>
<evidence type="ECO:0000313" key="3">
    <source>
        <dbReference type="Proteomes" id="UP000093592"/>
    </source>
</evidence>
<dbReference type="SUPFAM" id="SSF55486">
    <property type="entry name" value="Metalloproteases ('zincins'), catalytic domain"/>
    <property type="match status" value="1"/>
</dbReference>
<dbReference type="InterPro" id="IPR022603">
    <property type="entry name" value="DUF3152"/>
</dbReference>
<feature type="domain" description="Peptidase metallopeptidase" evidence="1">
    <location>
        <begin position="128"/>
        <end position="316"/>
    </location>
</feature>
<dbReference type="SMART" id="SM00235">
    <property type="entry name" value="ZnMc"/>
    <property type="match status" value="1"/>
</dbReference>
<gene>
    <name evidence="2" type="ORF">A5707_10405</name>
</gene>
<dbReference type="GO" id="GO:0006508">
    <property type="term" value="P:proteolysis"/>
    <property type="evidence" value="ECO:0007669"/>
    <property type="project" value="InterPro"/>
</dbReference>
<sequence length="332" mass="36410">MPVLRDDWREPLRAQRDPLAWGSGRTRSNRDRPRRWRKQTWLGRFVSTYGWRAYALPVLAALTAVVLYQTATGTSAPAPASEEPVQGPPTIGSVGTAIIGAPPRGLTEFDASLPTGVLPDGGPFTPAGDKTWRVVPGVMPQVGQGTAKVFRYTVEVENGIDPTTFGGDDAFARMVDQTLANPKSWTHNPQIAFIRIDGSDGTNPDFRISLSSPMTVREGCGYEIPLEASCYNPSFSPAGQQRVFINEARWVRGAVPFQGDVGSYRQYVINHEVGHAIGYLRHEPCDKQGGLAPVMMQQTFSTANDDDAKFDPDWVKADGKTCQFNPWPYPIA</sequence>
<proteinExistence type="predicted"/>
<reference evidence="3" key="1">
    <citation type="submission" date="2016-06" db="EMBL/GenBank/DDBJ databases">
        <authorList>
            <person name="Sutton G."/>
            <person name="Brinkac L."/>
            <person name="Sanka R."/>
            <person name="Adams M."/>
            <person name="Lau E."/>
            <person name="Sam S."/>
            <person name="Sreng N."/>
            <person name="Him V."/>
            <person name="Kerleguer A."/>
            <person name="Cheng S."/>
        </authorList>
    </citation>
    <scope>NUCLEOTIDE SEQUENCE [LARGE SCALE GENOMIC DNA]</scope>
    <source>
        <strain evidence="3">E861</strain>
    </source>
</reference>
<evidence type="ECO:0000259" key="1">
    <source>
        <dbReference type="SMART" id="SM00235"/>
    </source>
</evidence>
<dbReference type="GO" id="GO:0008237">
    <property type="term" value="F:metallopeptidase activity"/>
    <property type="evidence" value="ECO:0007669"/>
    <property type="project" value="InterPro"/>
</dbReference>
<dbReference type="InterPro" id="IPR006026">
    <property type="entry name" value="Peptidase_Metallo"/>
</dbReference>
<evidence type="ECO:0000313" key="2">
    <source>
        <dbReference type="EMBL" id="OBI40314.1"/>
    </source>
</evidence>
<dbReference type="Proteomes" id="UP000093592">
    <property type="component" value="Unassembled WGS sequence"/>
</dbReference>
<dbReference type="InterPro" id="IPR024079">
    <property type="entry name" value="MetalloPept_cat_dom_sf"/>
</dbReference>
<organism evidence="2 3">
    <name type="scientific">Mycobacterium kyorinense</name>
    <dbReference type="NCBI Taxonomy" id="487514"/>
    <lineage>
        <taxon>Bacteria</taxon>
        <taxon>Bacillati</taxon>
        <taxon>Actinomycetota</taxon>
        <taxon>Actinomycetes</taxon>
        <taxon>Mycobacteriales</taxon>
        <taxon>Mycobacteriaceae</taxon>
        <taxon>Mycobacterium</taxon>
    </lineage>
</organism>
<name>A0A1A2YQ02_9MYCO</name>
<comment type="caution">
    <text evidence="2">The sequence shown here is derived from an EMBL/GenBank/DDBJ whole genome shotgun (WGS) entry which is preliminary data.</text>
</comment>
<dbReference type="Pfam" id="PF11350">
    <property type="entry name" value="DUF3152"/>
    <property type="match status" value="1"/>
</dbReference>
<dbReference type="GO" id="GO:0008270">
    <property type="term" value="F:zinc ion binding"/>
    <property type="evidence" value="ECO:0007669"/>
    <property type="project" value="InterPro"/>
</dbReference>
<dbReference type="EMBL" id="LZKJ01000200">
    <property type="protein sequence ID" value="OBI40314.1"/>
    <property type="molecule type" value="Genomic_DNA"/>
</dbReference>
<protein>
    <recommendedName>
        <fullName evidence="1">Peptidase metallopeptidase domain-containing protein</fullName>
    </recommendedName>
</protein>